<reference evidence="1 2" key="1">
    <citation type="journal article" date="2014" name="Int. J. Syst. Evol. Microbiol.">
        <title>Leptospira mayottensis sp. nov., a pathogenic species of the genus Leptospira isolated from humans.</title>
        <authorList>
            <person name="Bourhy P."/>
            <person name="Collet L."/>
            <person name="Brisse S."/>
            <person name="Picardeau M."/>
        </authorList>
    </citation>
    <scope>NUCLEOTIDE SEQUENCE [LARGE SCALE GENOMIC DNA]</scope>
    <source>
        <strain evidence="1 2">200901122</strain>
    </source>
</reference>
<proteinExistence type="predicted"/>
<accession>A0AA87SYD7</accession>
<organism evidence="1 2">
    <name type="scientific">Leptospira mayottensis 200901122</name>
    <dbReference type="NCBI Taxonomy" id="1193010"/>
    <lineage>
        <taxon>Bacteria</taxon>
        <taxon>Pseudomonadati</taxon>
        <taxon>Spirochaetota</taxon>
        <taxon>Spirochaetia</taxon>
        <taxon>Leptospirales</taxon>
        <taxon>Leptospiraceae</taxon>
        <taxon>Leptospira</taxon>
    </lineage>
</organism>
<dbReference type="AlphaFoldDB" id="A0AA87SYD7"/>
<dbReference type="Proteomes" id="UP000001343">
    <property type="component" value="Unassembled WGS sequence"/>
</dbReference>
<dbReference type="RefSeq" id="WP_002760656.1">
    <property type="nucleotide sequence ID" value="NZ_AKWM02000007.1"/>
</dbReference>
<evidence type="ECO:0000313" key="2">
    <source>
        <dbReference type="Proteomes" id="UP000001343"/>
    </source>
</evidence>
<sequence>MELSLKDAKQRISIAKTLGKLDESELPAVLWNDKKALIAEEMRYLFYRQKTVETFWKDSHSQFLNNYR</sequence>
<comment type="caution">
    <text evidence="1">The sequence shown here is derived from an EMBL/GenBank/DDBJ whole genome shotgun (WGS) entry which is preliminary data.</text>
</comment>
<dbReference type="EMBL" id="AKWM02000007">
    <property type="protein sequence ID" value="EKS01745.1"/>
    <property type="molecule type" value="Genomic_DNA"/>
</dbReference>
<evidence type="ECO:0000313" key="1">
    <source>
        <dbReference type="EMBL" id="EKS01745.1"/>
    </source>
</evidence>
<protein>
    <submittedName>
        <fullName evidence="1">Uncharacterized protein</fullName>
    </submittedName>
</protein>
<gene>
    <name evidence="1" type="ORF">LEP1GSC125_4044</name>
</gene>
<name>A0AA87SYD7_9LEPT</name>